<accession>A0A8H5WVM7</accession>
<dbReference type="EMBL" id="JAAGWQ010000064">
    <property type="protein sequence ID" value="KAF5671734.1"/>
    <property type="molecule type" value="Genomic_DNA"/>
</dbReference>
<evidence type="ECO:0000313" key="3">
    <source>
        <dbReference type="Proteomes" id="UP000567885"/>
    </source>
</evidence>
<protein>
    <submittedName>
        <fullName evidence="2">Uncharacterized protein</fullName>
    </submittedName>
</protein>
<dbReference type="Proteomes" id="UP000567885">
    <property type="component" value="Unassembled WGS sequence"/>
</dbReference>
<feature type="region of interest" description="Disordered" evidence="1">
    <location>
        <begin position="1"/>
        <end position="23"/>
    </location>
</feature>
<evidence type="ECO:0000313" key="2">
    <source>
        <dbReference type="EMBL" id="KAF5671734.1"/>
    </source>
</evidence>
<proteinExistence type="predicted"/>
<evidence type="ECO:0000256" key="1">
    <source>
        <dbReference type="SAM" id="MobiDB-lite"/>
    </source>
</evidence>
<keyword evidence="3" id="KW-1185">Reference proteome</keyword>
<gene>
    <name evidence="2" type="ORF">FHETE_3947</name>
</gene>
<comment type="caution">
    <text evidence="2">The sequence shown here is derived from an EMBL/GenBank/DDBJ whole genome shotgun (WGS) entry which is preliminary data.</text>
</comment>
<name>A0A8H5WVM7_FUSHE</name>
<sequence>MHLSSSAEEEEMPSRARSVMMPAEARGPHILPRLERLNHENHPLKLPKSICMLTESLIADIPTTEHFVVLYNDVDAPKWDRLPLNKRPNWSDGTQNIFVPKTWSTADGNHHHAVIGTGDPSKLHRTGTAVRIRIGSGGDAVEWKPGHTFYEHLQPFYDEVRDLRVPFGSAVHIRLRFQLDDDQSYQGTRWLSPVVENVAAHGCMSPRDWYDSVRLDINQIYHPKMISLHIRFAESQDLDIKSNGMTRVEMFSISGIELQNQGPRIINQKRVIFYNYLIKLRHSRG</sequence>
<dbReference type="AlphaFoldDB" id="A0A8H5WVM7"/>
<reference evidence="2 3" key="1">
    <citation type="submission" date="2020-05" db="EMBL/GenBank/DDBJ databases">
        <title>Identification and distribution of gene clusters putatively required for synthesis of sphingolipid metabolism inhibitors in phylogenetically diverse species of the filamentous fungus Fusarium.</title>
        <authorList>
            <person name="Kim H.-S."/>
            <person name="Busman M."/>
            <person name="Brown D.W."/>
            <person name="Divon H."/>
            <person name="Uhlig S."/>
            <person name="Proctor R.H."/>
        </authorList>
    </citation>
    <scope>NUCLEOTIDE SEQUENCE [LARGE SCALE GENOMIC DNA]</scope>
    <source>
        <strain evidence="2 3">NRRL 20693</strain>
    </source>
</reference>
<organism evidence="2 3">
    <name type="scientific">Fusarium heterosporum</name>
    <dbReference type="NCBI Taxonomy" id="42747"/>
    <lineage>
        <taxon>Eukaryota</taxon>
        <taxon>Fungi</taxon>
        <taxon>Dikarya</taxon>
        <taxon>Ascomycota</taxon>
        <taxon>Pezizomycotina</taxon>
        <taxon>Sordariomycetes</taxon>
        <taxon>Hypocreomycetidae</taxon>
        <taxon>Hypocreales</taxon>
        <taxon>Nectriaceae</taxon>
        <taxon>Fusarium</taxon>
        <taxon>Fusarium heterosporum species complex</taxon>
    </lineage>
</organism>
<dbReference type="OrthoDB" id="5042995at2759"/>